<dbReference type="EMBL" id="JASOIH010000184">
    <property type="protein sequence ID" value="MDK6900515.1"/>
    <property type="molecule type" value="Genomic_DNA"/>
</dbReference>
<comment type="caution">
    <text evidence="2">The sequence shown here is derived from an EMBL/GenBank/DDBJ whole genome shotgun (WGS) entry which is preliminary data.</text>
</comment>
<feature type="region of interest" description="Disordered" evidence="1">
    <location>
        <begin position="91"/>
        <end position="111"/>
    </location>
</feature>
<proteinExistence type="predicted"/>
<evidence type="ECO:0000313" key="2">
    <source>
        <dbReference type="EMBL" id="MDK6900515.1"/>
    </source>
</evidence>
<organism evidence="2 3">
    <name type="scientific">Streptococcus agalactiae</name>
    <dbReference type="NCBI Taxonomy" id="1311"/>
    <lineage>
        <taxon>Bacteria</taxon>
        <taxon>Bacillati</taxon>
        <taxon>Bacillota</taxon>
        <taxon>Bacilli</taxon>
        <taxon>Lactobacillales</taxon>
        <taxon>Streptococcaceae</taxon>
        <taxon>Streptococcus</taxon>
    </lineage>
</organism>
<evidence type="ECO:0000256" key="1">
    <source>
        <dbReference type="SAM" id="MobiDB-lite"/>
    </source>
</evidence>
<dbReference type="AlphaFoldDB" id="A0AAW6Y1H6"/>
<accession>A0AAW6Y1H6</accession>
<sequence>TAFKEASQIDRLGNLAPRNITVTTLFSSVANHARQSGSNDAISIVLENLPRPLLREMAETLRSMIVGRQQVLIDLVPESSLTALQQLLGEDTSGKEPKPLLHQVGPSFTFA</sequence>
<protein>
    <submittedName>
        <fullName evidence="2">Uncharacterized protein</fullName>
    </submittedName>
</protein>
<gene>
    <name evidence="2" type="ORF">QP229_11195</name>
</gene>
<dbReference type="Proteomes" id="UP001230629">
    <property type="component" value="Unassembled WGS sequence"/>
</dbReference>
<reference evidence="2" key="1">
    <citation type="submission" date="2023-05" db="EMBL/GenBank/DDBJ databases">
        <title>Cataloging the Phylogenetic Diversity of Human Bladder Bacteria.</title>
        <authorList>
            <person name="Du J."/>
        </authorList>
    </citation>
    <scope>NUCLEOTIDE SEQUENCE</scope>
    <source>
        <strain evidence="2">UMB8703</strain>
    </source>
</reference>
<feature type="non-terminal residue" evidence="2">
    <location>
        <position position="1"/>
    </location>
</feature>
<evidence type="ECO:0000313" key="3">
    <source>
        <dbReference type="Proteomes" id="UP001230629"/>
    </source>
</evidence>
<feature type="non-terminal residue" evidence="2">
    <location>
        <position position="111"/>
    </location>
</feature>
<name>A0AAW6Y1H6_STRAG</name>